<dbReference type="SMART" id="SM00049">
    <property type="entry name" value="DEP"/>
    <property type="match status" value="1"/>
</dbReference>
<feature type="compositionally biased region" description="Acidic residues" evidence="3">
    <location>
        <begin position="841"/>
        <end position="850"/>
    </location>
</feature>
<dbReference type="STRING" id="763665.A0A2G5BL35"/>
<organism evidence="7 8">
    <name type="scientific">Coemansia reversa (strain ATCC 12441 / NRRL 1564)</name>
    <dbReference type="NCBI Taxonomy" id="763665"/>
    <lineage>
        <taxon>Eukaryota</taxon>
        <taxon>Fungi</taxon>
        <taxon>Fungi incertae sedis</taxon>
        <taxon>Zoopagomycota</taxon>
        <taxon>Kickxellomycotina</taxon>
        <taxon>Kickxellomycetes</taxon>
        <taxon>Kickxellales</taxon>
        <taxon>Kickxellaceae</taxon>
        <taxon>Coemansia</taxon>
    </lineage>
</organism>
<dbReference type="InterPro" id="IPR000591">
    <property type="entry name" value="DEP_dom"/>
</dbReference>
<dbReference type="InterPro" id="IPR001060">
    <property type="entry name" value="FCH_dom"/>
</dbReference>
<dbReference type="OrthoDB" id="2155291at2759"/>
<feature type="domain" description="F-BAR" evidence="6">
    <location>
        <begin position="2"/>
        <end position="453"/>
    </location>
</feature>
<dbReference type="InterPro" id="IPR000198">
    <property type="entry name" value="RhoGAP_dom"/>
</dbReference>
<feature type="domain" description="DEP" evidence="4">
    <location>
        <begin position="278"/>
        <end position="335"/>
    </location>
</feature>
<feature type="region of interest" description="Disordered" evidence="3">
    <location>
        <begin position="758"/>
        <end position="797"/>
    </location>
</feature>
<dbReference type="AlphaFoldDB" id="A0A2G5BL35"/>
<dbReference type="PROSITE" id="PS50186">
    <property type="entry name" value="DEP"/>
    <property type="match status" value="1"/>
</dbReference>
<feature type="region of interest" description="Disordered" evidence="3">
    <location>
        <begin position="1"/>
        <end position="21"/>
    </location>
</feature>
<feature type="compositionally biased region" description="Low complexity" evidence="3">
    <location>
        <begin position="760"/>
        <end position="787"/>
    </location>
</feature>
<dbReference type="SUPFAM" id="SSF103657">
    <property type="entry name" value="BAR/IMD domain-like"/>
    <property type="match status" value="1"/>
</dbReference>
<dbReference type="SUPFAM" id="SSF48350">
    <property type="entry name" value="GTPase activation domain, GAP"/>
    <property type="match status" value="1"/>
</dbReference>
<dbReference type="GO" id="GO:0005886">
    <property type="term" value="C:plasma membrane"/>
    <property type="evidence" value="ECO:0007669"/>
    <property type="project" value="TreeGrafter"/>
</dbReference>
<dbReference type="InterPro" id="IPR008936">
    <property type="entry name" value="Rho_GTPase_activation_prot"/>
</dbReference>
<dbReference type="GO" id="GO:0000935">
    <property type="term" value="C:division septum"/>
    <property type="evidence" value="ECO:0007669"/>
    <property type="project" value="TreeGrafter"/>
</dbReference>
<dbReference type="EMBL" id="KZ303486">
    <property type="protein sequence ID" value="PIA19716.1"/>
    <property type="molecule type" value="Genomic_DNA"/>
</dbReference>
<dbReference type="PANTHER" id="PTHR23065">
    <property type="entry name" value="PROLINE-SERINE-THREONINE PHOSPHATASE INTERACTING PROTEIN 1"/>
    <property type="match status" value="1"/>
</dbReference>
<dbReference type="GO" id="GO:0007010">
    <property type="term" value="P:cytoskeleton organization"/>
    <property type="evidence" value="ECO:0007669"/>
    <property type="project" value="TreeGrafter"/>
</dbReference>
<dbReference type="Pfam" id="PF00620">
    <property type="entry name" value="RhoGAP"/>
    <property type="match status" value="1"/>
</dbReference>
<evidence type="ECO:0000259" key="5">
    <source>
        <dbReference type="PROSITE" id="PS50238"/>
    </source>
</evidence>
<dbReference type="GO" id="GO:0005737">
    <property type="term" value="C:cytoplasm"/>
    <property type="evidence" value="ECO:0007669"/>
    <property type="project" value="TreeGrafter"/>
</dbReference>
<evidence type="ECO:0000313" key="7">
    <source>
        <dbReference type="EMBL" id="PIA19716.1"/>
    </source>
</evidence>
<feature type="coiled-coil region" evidence="2">
    <location>
        <begin position="384"/>
        <end position="411"/>
    </location>
</feature>
<dbReference type="SMART" id="SM00055">
    <property type="entry name" value="FCH"/>
    <property type="match status" value="1"/>
</dbReference>
<evidence type="ECO:0000256" key="2">
    <source>
        <dbReference type="SAM" id="Coils"/>
    </source>
</evidence>
<reference evidence="7 8" key="1">
    <citation type="journal article" date="2015" name="Genome Biol. Evol.">
        <title>Phylogenomic analyses indicate that early fungi evolved digesting cell walls of algal ancestors of land plants.</title>
        <authorList>
            <person name="Chang Y."/>
            <person name="Wang S."/>
            <person name="Sekimoto S."/>
            <person name="Aerts A.L."/>
            <person name="Choi C."/>
            <person name="Clum A."/>
            <person name="LaButti K.M."/>
            <person name="Lindquist E.A."/>
            <person name="Yee Ngan C."/>
            <person name="Ohm R.A."/>
            <person name="Salamov A.A."/>
            <person name="Grigoriev I.V."/>
            <person name="Spatafora J.W."/>
            <person name="Berbee M.L."/>
        </authorList>
    </citation>
    <scope>NUCLEOTIDE SEQUENCE [LARGE SCALE GENOMIC DNA]</scope>
    <source>
        <strain evidence="7 8">NRRL 1564</strain>
    </source>
</reference>
<dbReference type="InterPro" id="IPR036390">
    <property type="entry name" value="WH_DNA-bd_sf"/>
</dbReference>
<evidence type="ECO:0000256" key="1">
    <source>
        <dbReference type="PROSITE-ProRule" id="PRU01077"/>
    </source>
</evidence>
<keyword evidence="1 2" id="KW-0175">Coiled coil</keyword>
<dbReference type="Proteomes" id="UP000242474">
    <property type="component" value="Unassembled WGS sequence"/>
</dbReference>
<protein>
    <recommendedName>
        <fullName evidence="9">Rho-GAP domain-containing protein</fullName>
    </recommendedName>
</protein>
<evidence type="ECO:0008006" key="9">
    <source>
        <dbReference type="Google" id="ProtNLM"/>
    </source>
</evidence>
<dbReference type="Gene3D" id="1.10.555.10">
    <property type="entry name" value="Rho GTPase activation protein"/>
    <property type="match status" value="1"/>
</dbReference>
<feature type="compositionally biased region" description="Low complexity" evidence="3">
    <location>
        <begin position="851"/>
        <end position="861"/>
    </location>
</feature>
<evidence type="ECO:0000259" key="4">
    <source>
        <dbReference type="PROSITE" id="PS50186"/>
    </source>
</evidence>
<accession>A0A2G5BL35</accession>
<dbReference type="Gene3D" id="1.20.1270.60">
    <property type="entry name" value="Arfaptin homology (AH) domain/BAR domain"/>
    <property type="match status" value="2"/>
</dbReference>
<dbReference type="SUPFAM" id="SSF46785">
    <property type="entry name" value="Winged helix' DNA-binding domain"/>
    <property type="match status" value="1"/>
</dbReference>
<dbReference type="InterPro" id="IPR027267">
    <property type="entry name" value="AH/BAR_dom_sf"/>
</dbReference>
<sequence length="861" mass="94576">MLKFENSFWDNPGAGHQPRYERGPQRLYEKLEQGAVESDELLGFFRERVAIEEAYANSLRQLSERKLQSEGFGRDEGATLKTAYRGLLTECLAMSEAHADLAIELQSSVVVPLRSFSSEHRARVRASWKLVDDTIRRASTELAQVDRNHRVYTQKASAAEQLRLQENPDLSEVLSADIEIKSRPSTVMLTESSPGASAEDGADADVALQRQLLSAGSGSGGERAELPTVRGSLDVASIVLGNVALTRHEFHVMVQRMQTEVPQHDVRFGILGTFRGLISGESLAGWWCTNYPTVVRDESEAVLVGQSMLDQGYLRFMGRGSQFQSRANAYYQWKRAALDFHSDDEADSDDEPLGARQAHMKGLTLYERARHDADEASRIYRESVQRAEMVRTDLEEQLTNYLDTMEVWELNRLMNVKSTLGEYARVSRRPVQAALASGDRLDVYEESIKPQQDIQWGIENYGTGRFAPRPILFRPFGLSSAEFQIFGVALDEQLMVSHKNIPLFPAKALSLISKQARDMAPEDRYTIWTTRALLRSIHDLHNTINRSARVTLRQLRTFDLPVVANTLVLYLLELPTPLCPEELYGPLRALYSARNERSSVETLKAIRGLLEGISYAHIETIKSLFGILSELIEGDESEAKTEFVKDVSKRLGPVIMRGKESVSISISRIPETFAADLIEHYNVILADIETKRPFKPITHPPKITDEYETDLASGLNNTHILDASAAAAAAAVAASTSLGGASAQASASGELNITKSVADAASGTSRSASKRSSGASNSADNAALSSGEKNSGSLSVPASAGAARAQVSFDEDERLVDNILEGANDVTVGGDNNMDYFLKDEDSDGSDDDNASTSAAKKSAA</sequence>
<keyword evidence="8" id="KW-1185">Reference proteome</keyword>
<dbReference type="Pfam" id="PF00611">
    <property type="entry name" value="FCH"/>
    <property type="match status" value="1"/>
</dbReference>
<name>A0A2G5BL35_COERN</name>
<gene>
    <name evidence="7" type="ORF">COEREDRAFT_79005</name>
</gene>
<dbReference type="GO" id="GO:0007264">
    <property type="term" value="P:small GTPase-mediated signal transduction"/>
    <property type="evidence" value="ECO:0007669"/>
    <property type="project" value="TreeGrafter"/>
</dbReference>
<dbReference type="SMART" id="SM00324">
    <property type="entry name" value="RhoGAP"/>
    <property type="match status" value="1"/>
</dbReference>
<evidence type="ECO:0000259" key="6">
    <source>
        <dbReference type="PROSITE" id="PS51741"/>
    </source>
</evidence>
<dbReference type="PROSITE" id="PS51741">
    <property type="entry name" value="F_BAR"/>
    <property type="match status" value="1"/>
</dbReference>
<dbReference type="GO" id="GO:0005096">
    <property type="term" value="F:GTPase activator activity"/>
    <property type="evidence" value="ECO:0007669"/>
    <property type="project" value="TreeGrafter"/>
</dbReference>
<dbReference type="InterPro" id="IPR031160">
    <property type="entry name" value="F_BAR_dom"/>
</dbReference>
<feature type="region of interest" description="Disordered" evidence="3">
    <location>
        <begin position="821"/>
        <end position="861"/>
    </location>
</feature>
<dbReference type="PANTHER" id="PTHR23065:SF17">
    <property type="entry name" value="RHO-GTPASE-ACTIVATING PROTEIN RGD2"/>
    <property type="match status" value="1"/>
</dbReference>
<evidence type="ECO:0000313" key="8">
    <source>
        <dbReference type="Proteomes" id="UP000242474"/>
    </source>
</evidence>
<evidence type="ECO:0000256" key="3">
    <source>
        <dbReference type="SAM" id="MobiDB-lite"/>
    </source>
</evidence>
<proteinExistence type="predicted"/>
<dbReference type="PROSITE" id="PS50238">
    <property type="entry name" value="RHOGAP"/>
    <property type="match status" value="1"/>
</dbReference>
<feature type="domain" description="Rho-GAP" evidence="5">
    <location>
        <begin position="488"/>
        <end position="685"/>
    </location>
</feature>